<dbReference type="STRING" id="1685010.A0O34_05360"/>
<protein>
    <submittedName>
        <fullName evidence="1">Uncharacterized protein</fullName>
    </submittedName>
</protein>
<gene>
    <name evidence="1" type="ORF">A0O34_05360</name>
</gene>
<dbReference type="AlphaFoldDB" id="A0A172XSN7"/>
<evidence type="ECO:0000313" key="2">
    <source>
        <dbReference type="Proteomes" id="UP000077824"/>
    </source>
</evidence>
<dbReference type="OrthoDB" id="1426724at2"/>
<dbReference type="KEGG" id="chh:A0O34_05360"/>
<keyword evidence="2" id="KW-1185">Reference proteome</keyword>
<name>A0A172XSN7_9FLAO</name>
<sequence>MERVVAVECFADKYFFGKLLQNEKRIRKEKNKNEVIKAFERVKGEFLIGIVDEDRKDLLLNPNLKNFEKIKEGNSFKIYKDKTKYQFIFALCPKAFEDWICQFLKCQNKDLVEFDYIDFESFKKETKSEQIDKENKYKNLVKHIIQTYPDFDNHIREFKIHIDYLLTETYNFNLERFKNL</sequence>
<evidence type="ECO:0000313" key="1">
    <source>
        <dbReference type="EMBL" id="ANF49988.1"/>
    </source>
</evidence>
<reference evidence="1 2" key="1">
    <citation type="submission" date="2016-04" db="EMBL/GenBank/DDBJ databases">
        <title>Complete Genome Sequence of Chryseobacterium sp. IHBB 10212.</title>
        <authorList>
            <person name="Pal M."/>
            <person name="Swarnkar M.K."/>
            <person name="Kaushal K."/>
            <person name="Chhibber S."/>
            <person name="Singh A.K."/>
            <person name="Gulati A."/>
        </authorList>
    </citation>
    <scope>NUCLEOTIDE SEQUENCE [LARGE SCALE GENOMIC DNA]</scope>
    <source>
        <strain evidence="1 2">IHBB 10212</strain>
    </source>
</reference>
<dbReference type="RefSeq" id="WP_066752193.1">
    <property type="nucleotide sequence ID" value="NZ_CP015199.1"/>
</dbReference>
<accession>A0A172XSN7</accession>
<organism evidence="1 2">
    <name type="scientific">Chryseobacterium glaciei</name>
    <dbReference type="NCBI Taxonomy" id="1685010"/>
    <lineage>
        <taxon>Bacteria</taxon>
        <taxon>Pseudomonadati</taxon>
        <taxon>Bacteroidota</taxon>
        <taxon>Flavobacteriia</taxon>
        <taxon>Flavobacteriales</taxon>
        <taxon>Weeksellaceae</taxon>
        <taxon>Chryseobacterium group</taxon>
        <taxon>Chryseobacterium</taxon>
    </lineage>
</organism>
<proteinExistence type="predicted"/>
<dbReference type="Proteomes" id="UP000077824">
    <property type="component" value="Chromosome"/>
</dbReference>
<dbReference type="EMBL" id="CP015199">
    <property type="protein sequence ID" value="ANF49988.1"/>
    <property type="molecule type" value="Genomic_DNA"/>
</dbReference>